<dbReference type="GO" id="GO:0030246">
    <property type="term" value="F:carbohydrate binding"/>
    <property type="evidence" value="ECO:0007669"/>
    <property type="project" value="UniProtKB-ARBA"/>
</dbReference>
<protein>
    <submittedName>
        <fullName evidence="6">Ribose transport system substrate-binding protein</fullName>
    </submittedName>
</protein>
<evidence type="ECO:0000313" key="7">
    <source>
        <dbReference type="Proteomes" id="UP000535406"/>
    </source>
</evidence>
<keyword evidence="7" id="KW-1185">Reference proteome</keyword>
<dbReference type="SUPFAM" id="SSF53822">
    <property type="entry name" value="Periplasmic binding protein-like I"/>
    <property type="match status" value="1"/>
</dbReference>
<dbReference type="RefSeq" id="WP_184141104.1">
    <property type="nucleotide sequence ID" value="NZ_JACHIK010000002.1"/>
</dbReference>
<dbReference type="PROSITE" id="PS51318">
    <property type="entry name" value="TAT"/>
    <property type="match status" value="1"/>
</dbReference>
<dbReference type="PANTHER" id="PTHR46847:SF3">
    <property type="entry name" value="GALACTOFURANOSE-BINDING PROTEIN YTFQ"/>
    <property type="match status" value="1"/>
</dbReference>
<accession>A0A7W7YSC3</accession>
<sequence length="326" mass="34643">MTMISRRTFMLAATAVGALAVAGVAIAEVPKLEQKDTYKVGFAQTESNNPWRIAQTNSMKSEAEKLGYQLVYTDAASSAAKQVADVNSMIAQGVDVIFLAPREEKPLIPAVMAAKKAGIPVILLDRSVDPSLAKAGEDYLTFIGSDFVQEGKRIAEWLVKNANGKSKIIELEGTTGSSPANDRKKGFDEAIQAAGGFEIVASQTGDFARDKGRQVAEALLQAHPDADIIYAHNDEMAMGAIAALEAAGKVPGKDVLVLSIDGGKEAVQAVVDGKIAAVVECNPRFGPKAFETMQRYAKGEKIDPMIINDDKFYDASNAAAELDGAY</sequence>
<evidence type="ECO:0000256" key="1">
    <source>
        <dbReference type="ARBA" id="ARBA00004196"/>
    </source>
</evidence>
<evidence type="ECO:0000256" key="4">
    <source>
        <dbReference type="SAM" id="SignalP"/>
    </source>
</evidence>
<dbReference type="CDD" id="cd06309">
    <property type="entry name" value="PBP1_galactofuranose_YtfQ-like"/>
    <property type="match status" value="1"/>
</dbReference>
<gene>
    <name evidence="6" type="ORF">HNQ66_000796</name>
</gene>
<feature type="chain" id="PRO_5031305072" evidence="4">
    <location>
        <begin position="28"/>
        <end position="326"/>
    </location>
</feature>
<reference evidence="6 7" key="1">
    <citation type="submission" date="2020-08" db="EMBL/GenBank/DDBJ databases">
        <title>Genomic Encyclopedia of Type Strains, Phase IV (KMG-IV): sequencing the most valuable type-strain genomes for metagenomic binning, comparative biology and taxonomic classification.</title>
        <authorList>
            <person name="Goeker M."/>
        </authorList>
    </citation>
    <scope>NUCLEOTIDE SEQUENCE [LARGE SCALE GENOMIC DNA]</scope>
    <source>
        <strain evidence="6 7">DSM 21319</strain>
    </source>
</reference>
<name>A0A7W7YSC3_9HYPH</name>
<dbReference type="EMBL" id="JACHIK010000002">
    <property type="protein sequence ID" value="MBB5041413.1"/>
    <property type="molecule type" value="Genomic_DNA"/>
</dbReference>
<dbReference type="PANTHER" id="PTHR46847">
    <property type="entry name" value="D-ALLOSE-BINDING PERIPLASMIC PROTEIN-RELATED"/>
    <property type="match status" value="1"/>
</dbReference>
<comment type="subcellular location">
    <subcellularLocation>
        <location evidence="1">Cell envelope</location>
    </subcellularLocation>
</comment>
<dbReference type="Pfam" id="PF13407">
    <property type="entry name" value="Peripla_BP_4"/>
    <property type="match status" value="1"/>
</dbReference>
<dbReference type="Proteomes" id="UP000535406">
    <property type="component" value="Unassembled WGS sequence"/>
</dbReference>
<evidence type="ECO:0000256" key="2">
    <source>
        <dbReference type="ARBA" id="ARBA00007639"/>
    </source>
</evidence>
<dbReference type="InterPro" id="IPR006311">
    <property type="entry name" value="TAT_signal"/>
</dbReference>
<proteinExistence type="inferred from homology"/>
<feature type="signal peptide" evidence="4">
    <location>
        <begin position="1"/>
        <end position="27"/>
    </location>
</feature>
<comment type="caution">
    <text evidence="6">The sequence shown here is derived from an EMBL/GenBank/DDBJ whole genome shotgun (WGS) entry which is preliminary data.</text>
</comment>
<organism evidence="6 7">
    <name type="scientific">Shinella fusca</name>
    <dbReference type="NCBI Taxonomy" id="544480"/>
    <lineage>
        <taxon>Bacteria</taxon>
        <taxon>Pseudomonadati</taxon>
        <taxon>Pseudomonadota</taxon>
        <taxon>Alphaproteobacteria</taxon>
        <taxon>Hyphomicrobiales</taxon>
        <taxon>Rhizobiaceae</taxon>
        <taxon>Shinella</taxon>
    </lineage>
</organism>
<evidence type="ECO:0000313" key="6">
    <source>
        <dbReference type="EMBL" id="MBB5041413.1"/>
    </source>
</evidence>
<dbReference type="InterPro" id="IPR025997">
    <property type="entry name" value="SBP_2_dom"/>
</dbReference>
<dbReference type="InterPro" id="IPR028082">
    <property type="entry name" value="Peripla_BP_I"/>
</dbReference>
<feature type="domain" description="Periplasmic binding protein" evidence="5">
    <location>
        <begin position="40"/>
        <end position="301"/>
    </location>
</feature>
<dbReference type="Gene3D" id="3.40.50.2300">
    <property type="match status" value="2"/>
</dbReference>
<comment type="similarity">
    <text evidence="2">Belongs to the bacterial solute-binding protein 2 family.</text>
</comment>
<evidence type="ECO:0000259" key="5">
    <source>
        <dbReference type="Pfam" id="PF13407"/>
    </source>
</evidence>
<evidence type="ECO:0000256" key="3">
    <source>
        <dbReference type="ARBA" id="ARBA00022729"/>
    </source>
</evidence>
<keyword evidence="3 4" id="KW-0732">Signal</keyword>
<dbReference type="AlphaFoldDB" id="A0A7W7YSC3"/>
<dbReference type="GO" id="GO:0030313">
    <property type="term" value="C:cell envelope"/>
    <property type="evidence" value="ECO:0007669"/>
    <property type="project" value="UniProtKB-SubCell"/>
</dbReference>